<dbReference type="Proteomes" id="UP000005627">
    <property type="component" value="Chromosome 3"/>
</dbReference>
<name>G8ZSH8_TORDE</name>
<protein>
    <recommendedName>
        <fullName evidence="4">A2 transcriptional factor</fullName>
    </recommendedName>
</protein>
<feature type="compositionally biased region" description="Basic and acidic residues" evidence="1">
    <location>
        <begin position="257"/>
        <end position="279"/>
    </location>
</feature>
<organism evidence="2 3">
    <name type="scientific">Torulaspora delbrueckii</name>
    <name type="common">Yeast</name>
    <name type="synonym">Candida colliculosa</name>
    <dbReference type="NCBI Taxonomy" id="4950"/>
    <lineage>
        <taxon>Eukaryota</taxon>
        <taxon>Fungi</taxon>
        <taxon>Dikarya</taxon>
        <taxon>Ascomycota</taxon>
        <taxon>Saccharomycotina</taxon>
        <taxon>Saccharomycetes</taxon>
        <taxon>Saccharomycetales</taxon>
        <taxon>Saccharomycetaceae</taxon>
        <taxon>Torulaspora</taxon>
    </lineage>
</organism>
<evidence type="ECO:0008006" key="4">
    <source>
        <dbReference type="Google" id="ProtNLM"/>
    </source>
</evidence>
<dbReference type="InParanoid" id="G8ZSH8"/>
<dbReference type="eggNOG" id="ENOG502SG0V">
    <property type="taxonomic scope" value="Eukaryota"/>
</dbReference>
<evidence type="ECO:0000256" key="1">
    <source>
        <dbReference type="SAM" id="MobiDB-lite"/>
    </source>
</evidence>
<feature type="compositionally biased region" description="Polar residues" evidence="1">
    <location>
        <begin position="245"/>
        <end position="254"/>
    </location>
</feature>
<sequence>MVCVSECTLPKAGLEYTDESKDFVFFRLGDKKQANSVKFTFVGQKVFKTNQLAEFNLSDEGTKKKDSQTLITRPRNCFIIMRTLIHNVIIRCLEKCGISSLKHVSAITSQLWGKNDGIFQLYFELLSQFEEHWHLNIYPEYRYHKVNKISRQLENKLVYQNMLNRMRYFTASSLLSKLEGILTFPVASAADTAVDATAAAEIPTAAEPFSSTYTYFSLSFHQSGVKHQYHPRQQHRQVINSTVRVGKTQQQDFASPQERKSFDALHNKRPRADSVDDGKLNRKNRCTAVTQETLCDRIKFGLPKRNYRSLLSLKRARKSNTSRSKESLNQEQNALKTVTTSAQTDPTDSTRKCSALFSHGRIPVSQQTFFKSMPFKDVQSTSVPSTMASSTQLPGSNVNSLRKNPKRVYSKPQCMVGSKQRLDVQDLYLEKKPIIVLSSDQPYND</sequence>
<evidence type="ECO:0000313" key="2">
    <source>
        <dbReference type="EMBL" id="CCE91470.1"/>
    </source>
</evidence>
<dbReference type="KEGG" id="tdl:TDEL_0C05810"/>
<feature type="compositionally biased region" description="Polar residues" evidence="1">
    <location>
        <begin position="386"/>
        <end position="402"/>
    </location>
</feature>
<reference evidence="2 3" key="1">
    <citation type="journal article" date="2011" name="Proc. Natl. Acad. Sci. U.S.A.">
        <title>Evolutionary erosion of yeast sex chromosomes by mating-type switching accidents.</title>
        <authorList>
            <person name="Gordon J.L."/>
            <person name="Armisen D."/>
            <person name="Proux-Wera E."/>
            <person name="Oheigeartaigh S.S."/>
            <person name="Byrne K.P."/>
            <person name="Wolfe K.H."/>
        </authorList>
    </citation>
    <scope>NUCLEOTIDE SEQUENCE [LARGE SCALE GENOMIC DNA]</scope>
    <source>
        <strain evidence="3">ATCC 10662 / CBS 1146 / NBRC 0425 / NCYC 2629 / NRRL Y-866</strain>
    </source>
</reference>
<feature type="region of interest" description="Disordered" evidence="1">
    <location>
        <begin position="245"/>
        <end position="279"/>
    </location>
</feature>
<dbReference type="HOGENOM" id="CLU_615663_0_0_1"/>
<dbReference type="OrthoDB" id="4059737at2759"/>
<evidence type="ECO:0000313" key="3">
    <source>
        <dbReference type="Proteomes" id="UP000005627"/>
    </source>
</evidence>
<gene>
    <name evidence="2" type="primary">TDEL0C05810</name>
    <name evidence="2" type="ORF">TDEL_0C05810</name>
</gene>
<accession>G8ZSH8</accession>
<dbReference type="EMBL" id="HE616744">
    <property type="protein sequence ID" value="CCE91470.1"/>
    <property type="molecule type" value="Genomic_DNA"/>
</dbReference>
<dbReference type="GeneID" id="11500805"/>
<dbReference type="RefSeq" id="XP_003680681.1">
    <property type="nucleotide sequence ID" value="XM_003680633.1"/>
</dbReference>
<dbReference type="AlphaFoldDB" id="G8ZSH8"/>
<keyword evidence="3" id="KW-1185">Reference proteome</keyword>
<feature type="region of interest" description="Disordered" evidence="1">
    <location>
        <begin position="386"/>
        <end position="407"/>
    </location>
</feature>
<proteinExistence type="predicted"/>